<dbReference type="InterPro" id="IPR036388">
    <property type="entry name" value="WH-like_DNA-bd_sf"/>
</dbReference>
<dbReference type="Gene3D" id="1.10.10.10">
    <property type="entry name" value="Winged helix-like DNA-binding domain superfamily/Winged helix DNA-binding domain"/>
    <property type="match status" value="1"/>
</dbReference>
<evidence type="ECO:0000259" key="1">
    <source>
        <dbReference type="PROSITE" id="PS50995"/>
    </source>
</evidence>
<dbReference type="AlphaFoldDB" id="A0A6J6JKL6"/>
<dbReference type="SMART" id="SM00347">
    <property type="entry name" value="HTH_MARR"/>
    <property type="match status" value="1"/>
</dbReference>
<organism evidence="2">
    <name type="scientific">freshwater metagenome</name>
    <dbReference type="NCBI Taxonomy" id="449393"/>
    <lineage>
        <taxon>unclassified sequences</taxon>
        <taxon>metagenomes</taxon>
        <taxon>ecological metagenomes</taxon>
    </lineage>
</organism>
<dbReference type="GO" id="GO:0003700">
    <property type="term" value="F:DNA-binding transcription factor activity"/>
    <property type="evidence" value="ECO:0007669"/>
    <property type="project" value="InterPro"/>
</dbReference>
<dbReference type="InterPro" id="IPR000835">
    <property type="entry name" value="HTH_MarR-typ"/>
</dbReference>
<proteinExistence type="predicted"/>
<dbReference type="SUPFAM" id="SSF46785">
    <property type="entry name" value="Winged helix' DNA-binding domain"/>
    <property type="match status" value="1"/>
</dbReference>
<dbReference type="Pfam" id="PF01047">
    <property type="entry name" value="MarR"/>
    <property type="match status" value="1"/>
</dbReference>
<dbReference type="GO" id="GO:0006950">
    <property type="term" value="P:response to stress"/>
    <property type="evidence" value="ECO:0007669"/>
    <property type="project" value="TreeGrafter"/>
</dbReference>
<name>A0A6J6JKL6_9ZZZZ</name>
<gene>
    <name evidence="2" type="ORF">UFOPK2001_00955</name>
</gene>
<dbReference type="PROSITE" id="PS50995">
    <property type="entry name" value="HTH_MARR_2"/>
    <property type="match status" value="1"/>
</dbReference>
<dbReference type="PANTHER" id="PTHR33164:SF43">
    <property type="entry name" value="HTH-TYPE TRANSCRIPTIONAL REPRESSOR YETL"/>
    <property type="match status" value="1"/>
</dbReference>
<evidence type="ECO:0000313" key="2">
    <source>
        <dbReference type="EMBL" id="CAB4637840.1"/>
    </source>
</evidence>
<feature type="domain" description="HTH marR-type" evidence="1">
    <location>
        <begin position="1"/>
        <end position="124"/>
    </location>
</feature>
<reference evidence="2" key="1">
    <citation type="submission" date="2020-05" db="EMBL/GenBank/DDBJ databases">
        <authorList>
            <person name="Chiriac C."/>
            <person name="Salcher M."/>
            <person name="Ghai R."/>
            <person name="Kavagutti S V."/>
        </authorList>
    </citation>
    <scope>NUCLEOTIDE SEQUENCE</scope>
</reference>
<protein>
    <submittedName>
        <fullName evidence="2">Unannotated protein</fullName>
    </submittedName>
</protein>
<dbReference type="EMBL" id="CAEZVN010000108">
    <property type="protein sequence ID" value="CAB4637840.1"/>
    <property type="molecule type" value="Genomic_DNA"/>
</dbReference>
<dbReference type="InterPro" id="IPR036390">
    <property type="entry name" value="WH_DNA-bd_sf"/>
</dbReference>
<dbReference type="PRINTS" id="PR00598">
    <property type="entry name" value="HTHMARR"/>
</dbReference>
<accession>A0A6J6JKL6</accession>
<sequence length="124" mass="13638">MTNLEKFLSLRSFVNSVESKGLVYGASFSEFVILRAIDADGDPGIRRVDLAKAVELSVSGVTRALQPLEKQGYVMQQESAMDARERRVVLTAAGKELFNDIAANVDQRLEQMDSEFQALIAGLN</sequence>
<dbReference type="InterPro" id="IPR039422">
    <property type="entry name" value="MarR/SlyA-like"/>
</dbReference>
<dbReference type="PANTHER" id="PTHR33164">
    <property type="entry name" value="TRANSCRIPTIONAL REGULATOR, MARR FAMILY"/>
    <property type="match status" value="1"/>
</dbReference>